<reference evidence="1" key="1">
    <citation type="journal article" date="2014" name="Front. Microbiol.">
        <title>High frequency of phylogenetically diverse reductive dehalogenase-homologous genes in deep subseafloor sedimentary metagenomes.</title>
        <authorList>
            <person name="Kawai M."/>
            <person name="Futagami T."/>
            <person name="Toyoda A."/>
            <person name="Takaki Y."/>
            <person name="Nishi S."/>
            <person name="Hori S."/>
            <person name="Arai W."/>
            <person name="Tsubouchi T."/>
            <person name="Morono Y."/>
            <person name="Uchiyama I."/>
            <person name="Ito T."/>
            <person name="Fujiyama A."/>
            <person name="Inagaki F."/>
            <person name="Takami H."/>
        </authorList>
    </citation>
    <scope>NUCLEOTIDE SEQUENCE</scope>
    <source>
        <strain evidence="1">Expedition CK06-06</strain>
    </source>
</reference>
<feature type="non-terminal residue" evidence="1">
    <location>
        <position position="1"/>
    </location>
</feature>
<dbReference type="Gene3D" id="2.60.40.10">
    <property type="entry name" value="Immunoglobulins"/>
    <property type="match status" value="1"/>
</dbReference>
<evidence type="ECO:0008006" key="2">
    <source>
        <dbReference type="Google" id="ProtNLM"/>
    </source>
</evidence>
<protein>
    <recommendedName>
        <fullName evidence="2">Fibronectin type-III domain-containing protein</fullName>
    </recommendedName>
</protein>
<evidence type="ECO:0000313" key="1">
    <source>
        <dbReference type="EMBL" id="GAI84963.1"/>
    </source>
</evidence>
<dbReference type="InterPro" id="IPR036116">
    <property type="entry name" value="FN3_sf"/>
</dbReference>
<name>X1RWD8_9ZZZZ</name>
<dbReference type="InterPro" id="IPR003961">
    <property type="entry name" value="FN3_dom"/>
</dbReference>
<dbReference type="EMBL" id="BARW01011195">
    <property type="protein sequence ID" value="GAI84963.1"/>
    <property type="molecule type" value="Genomic_DNA"/>
</dbReference>
<comment type="caution">
    <text evidence="1">The sequence shown here is derived from an EMBL/GenBank/DDBJ whole genome shotgun (WGS) entry which is preliminary data.</text>
</comment>
<sequence>TKSVTKARMRFWCTAAGYQACLYEFDFWEIPIVAPTVTTQAASSIEHTSAILNGTIANTGGENCDERGFEWGTSPGSYPNSWTEPGSYGTGAFSHELTGLTKGQTYYYRAKAHNSAGWGYGGEVSFTTKGETGYNTMAGSLFCSPNLID</sequence>
<proteinExistence type="predicted"/>
<organism evidence="1">
    <name type="scientific">marine sediment metagenome</name>
    <dbReference type="NCBI Taxonomy" id="412755"/>
    <lineage>
        <taxon>unclassified sequences</taxon>
        <taxon>metagenomes</taxon>
        <taxon>ecological metagenomes</taxon>
    </lineage>
</organism>
<dbReference type="SUPFAM" id="SSF49265">
    <property type="entry name" value="Fibronectin type III"/>
    <property type="match status" value="1"/>
</dbReference>
<dbReference type="AlphaFoldDB" id="X1RWD8"/>
<gene>
    <name evidence="1" type="ORF">S12H4_21693</name>
</gene>
<dbReference type="InterPro" id="IPR013783">
    <property type="entry name" value="Ig-like_fold"/>
</dbReference>
<accession>X1RWD8</accession>
<dbReference type="CDD" id="cd00063">
    <property type="entry name" value="FN3"/>
    <property type="match status" value="1"/>
</dbReference>